<feature type="transmembrane region" description="Helical" evidence="1">
    <location>
        <begin position="69"/>
        <end position="90"/>
    </location>
</feature>
<evidence type="ECO:0000256" key="1">
    <source>
        <dbReference type="SAM" id="Phobius"/>
    </source>
</evidence>
<dbReference type="AlphaFoldDB" id="A0A6C0DGJ3"/>
<feature type="transmembrane region" description="Helical" evidence="1">
    <location>
        <begin position="42"/>
        <end position="63"/>
    </location>
</feature>
<keyword evidence="1" id="KW-0472">Membrane</keyword>
<sequence>MSQIGNVNFGFNNTLLEILFAIIIIGLPFLSITVFETRSPEILYFSVVACILFLLSIHSSNYYNYNNLIYLLLILFLLSIILCMTTLCISKIPLSHNIPKNILIPLTIGITSFTVSLISAILFYFTEITESELYYNDIFTNILVSAFEPGIVLGLLGFIVALIIEFNILLTDDKNIPQNGKIILLVCIILLIAVPFIMFFIHHTGLLR</sequence>
<protein>
    <submittedName>
        <fullName evidence="2">Uncharacterized protein</fullName>
    </submittedName>
</protein>
<feature type="transmembrane region" description="Helical" evidence="1">
    <location>
        <begin position="15"/>
        <end position="35"/>
    </location>
</feature>
<dbReference type="EMBL" id="MN739615">
    <property type="protein sequence ID" value="QHT16048.1"/>
    <property type="molecule type" value="Genomic_DNA"/>
</dbReference>
<organism evidence="2">
    <name type="scientific">viral metagenome</name>
    <dbReference type="NCBI Taxonomy" id="1070528"/>
    <lineage>
        <taxon>unclassified sequences</taxon>
        <taxon>metagenomes</taxon>
        <taxon>organismal metagenomes</taxon>
    </lineage>
</organism>
<keyword evidence="1" id="KW-0812">Transmembrane</keyword>
<name>A0A6C0DGJ3_9ZZZZ</name>
<reference evidence="2" key="1">
    <citation type="journal article" date="2020" name="Nature">
        <title>Giant virus diversity and host interactions through global metagenomics.</title>
        <authorList>
            <person name="Schulz F."/>
            <person name="Roux S."/>
            <person name="Paez-Espino D."/>
            <person name="Jungbluth S."/>
            <person name="Walsh D.A."/>
            <person name="Denef V.J."/>
            <person name="McMahon K.D."/>
            <person name="Konstantinidis K.T."/>
            <person name="Eloe-Fadrosh E.A."/>
            <person name="Kyrpides N.C."/>
            <person name="Woyke T."/>
        </authorList>
    </citation>
    <scope>NUCLEOTIDE SEQUENCE</scope>
    <source>
        <strain evidence="2">GVMAG-M-3300023174-182</strain>
    </source>
</reference>
<keyword evidence="1" id="KW-1133">Transmembrane helix</keyword>
<proteinExistence type="predicted"/>
<feature type="transmembrane region" description="Helical" evidence="1">
    <location>
        <begin position="146"/>
        <end position="170"/>
    </location>
</feature>
<evidence type="ECO:0000313" key="2">
    <source>
        <dbReference type="EMBL" id="QHT16048.1"/>
    </source>
</evidence>
<accession>A0A6C0DGJ3</accession>
<feature type="transmembrane region" description="Helical" evidence="1">
    <location>
        <begin position="102"/>
        <end position="126"/>
    </location>
</feature>
<feature type="transmembrane region" description="Helical" evidence="1">
    <location>
        <begin position="182"/>
        <end position="201"/>
    </location>
</feature>